<keyword evidence="4" id="KW-1185">Reference proteome</keyword>
<evidence type="ECO:0000256" key="1">
    <source>
        <dbReference type="ARBA" id="ARBA00023172"/>
    </source>
</evidence>
<dbReference type="GO" id="GO:0003677">
    <property type="term" value="F:DNA binding"/>
    <property type="evidence" value="ECO:0007669"/>
    <property type="project" value="InterPro"/>
</dbReference>
<proteinExistence type="predicted"/>
<reference evidence="3 4" key="1">
    <citation type="journal article" date="2019" name="Front. Microbiol.">
        <title>Ammonia Oxidation by the Arctic Terrestrial Thaumarchaeote Candidatus Nitrosocosmicus arcticus Is Stimulated by Increasing Temperatures.</title>
        <authorList>
            <person name="Alves R.J.E."/>
            <person name="Kerou M."/>
            <person name="Zappe A."/>
            <person name="Bittner R."/>
            <person name="Abby S.S."/>
            <person name="Schmidt H.A."/>
            <person name="Pfeifer K."/>
            <person name="Schleper C."/>
        </authorList>
    </citation>
    <scope>NUCLEOTIDE SEQUENCE [LARGE SCALE GENOMIC DNA]</scope>
    <source>
        <strain evidence="3 4">Kfb</strain>
    </source>
</reference>
<dbReference type="InterPro" id="IPR011010">
    <property type="entry name" value="DNA_brk_join_enz"/>
</dbReference>
<keyword evidence="1" id="KW-0233">DNA recombination</keyword>
<dbReference type="PROSITE" id="PS51898">
    <property type="entry name" value="TYR_RECOMBINASE"/>
    <property type="match status" value="1"/>
</dbReference>
<dbReference type="Gene3D" id="1.10.443.10">
    <property type="entry name" value="Intergrase catalytic core"/>
    <property type="match status" value="1"/>
</dbReference>
<evidence type="ECO:0000313" key="3">
    <source>
        <dbReference type="EMBL" id="TVP40170.1"/>
    </source>
</evidence>
<dbReference type="InterPro" id="IPR002104">
    <property type="entry name" value="Integrase_catalytic"/>
</dbReference>
<dbReference type="RefSeq" id="WP_144731892.1">
    <property type="nucleotide sequence ID" value="NZ_ML675585.1"/>
</dbReference>
<dbReference type="Proteomes" id="UP000315289">
    <property type="component" value="Unassembled WGS sequence"/>
</dbReference>
<dbReference type="EMBL" id="VOAH01000009">
    <property type="protein sequence ID" value="TVP40170.1"/>
    <property type="molecule type" value="Genomic_DNA"/>
</dbReference>
<dbReference type="OrthoDB" id="3343at2157"/>
<dbReference type="InterPro" id="IPR013762">
    <property type="entry name" value="Integrase-like_cat_sf"/>
</dbReference>
<dbReference type="AlphaFoldDB" id="A0A557SU92"/>
<organism evidence="3 4">
    <name type="scientific">Candidatus Nitrosocosmicus arcticus</name>
    <dbReference type="NCBI Taxonomy" id="2035267"/>
    <lineage>
        <taxon>Archaea</taxon>
        <taxon>Nitrososphaerota</taxon>
        <taxon>Nitrososphaeria</taxon>
        <taxon>Nitrososphaerales</taxon>
        <taxon>Nitrososphaeraceae</taxon>
        <taxon>Candidatus Nitrosocosmicus</taxon>
    </lineage>
</organism>
<comment type="caution">
    <text evidence="3">The sequence shown here is derived from an EMBL/GenBank/DDBJ whole genome shotgun (WGS) entry which is preliminary data.</text>
</comment>
<feature type="domain" description="Tyr recombinase" evidence="2">
    <location>
        <begin position="139"/>
        <end position="360"/>
    </location>
</feature>
<protein>
    <recommendedName>
        <fullName evidence="2">Tyr recombinase domain-containing protein</fullName>
    </recommendedName>
</protein>
<evidence type="ECO:0000313" key="4">
    <source>
        <dbReference type="Proteomes" id="UP000315289"/>
    </source>
</evidence>
<dbReference type="GO" id="GO:0006310">
    <property type="term" value="P:DNA recombination"/>
    <property type="evidence" value="ECO:0007669"/>
    <property type="project" value="UniProtKB-KW"/>
</dbReference>
<evidence type="ECO:0000259" key="2">
    <source>
        <dbReference type="PROSITE" id="PS51898"/>
    </source>
</evidence>
<sequence>MPAKLTTTVKNIEIKVTNQTNRQIINDFYEYLQNIDTSENYQNGLLRVLIRYAEYIGKNTTFYQIQEKEQILEFLDLKRKTDKGDPDKKWITTWNDYLWRLKYFFRWLYNARNKGLNAKSYDTWSTPDFINLMMKRTKRLSPYLETEIWDKDELATIIKYQPYKRNKAILSLLWDLDARPHEITLLKIKHIRLKEKYGEGEIPHEAKTGSGPMLLTFSFPYVRDWLNEHPFRNEPEARLICNLLTGSSIGPDQIYDVMRQLKKRIQRLIENNNINDPKELERIRHLLKDKKWNPYCVRHSAITADSYYLPEYALKKKVRWSMNSKQGTRYIKRRMGNELKNKILEYNGITTEEIQKKTHAVDMPTM</sequence>
<accession>A0A557SU92</accession>
<name>A0A557SU92_9ARCH</name>
<dbReference type="SUPFAM" id="SSF56349">
    <property type="entry name" value="DNA breaking-rejoining enzymes"/>
    <property type="match status" value="1"/>
</dbReference>
<dbReference type="GO" id="GO:0015074">
    <property type="term" value="P:DNA integration"/>
    <property type="evidence" value="ECO:0007669"/>
    <property type="project" value="InterPro"/>
</dbReference>
<gene>
    <name evidence="3" type="ORF">NARC_90076</name>
</gene>